<dbReference type="InterPro" id="IPR036770">
    <property type="entry name" value="Ankyrin_rpt-contain_sf"/>
</dbReference>
<dbReference type="PANTHER" id="PTHR24201">
    <property type="entry name" value="ANK_REP_REGION DOMAIN-CONTAINING PROTEIN"/>
    <property type="match status" value="1"/>
</dbReference>
<evidence type="ECO:0000313" key="3">
    <source>
        <dbReference type="EMBL" id="QHT87384.1"/>
    </source>
</evidence>
<dbReference type="Gene3D" id="1.25.40.20">
    <property type="entry name" value="Ankyrin repeat-containing domain"/>
    <property type="match status" value="2"/>
</dbReference>
<dbReference type="Pfam" id="PF12796">
    <property type="entry name" value="Ank_2"/>
    <property type="match status" value="1"/>
</dbReference>
<proteinExistence type="predicted"/>
<dbReference type="PRINTS" id="PR01415">
    <property type="entry name" value="ANKYRIN"/>
</dbReference>
<evidence type="ECO:0000256" key="2">
    <source>
        <dbReference type="ARBA" id="ARBA00023043"/>
    </source>
</evidence>
<sequence>MIPIKTLISCILVKEGVRPAMLVQPIDYGEERGSDPITKSILDEIKTLFPELICSEDYEGDYQGIIISYKDFTGETVGLNDMGRILGYPCYSEYETLNREVEYYGIYLSAIFEDGSIHQIFANVCKDKSRIGEFQSMAVRATDVLGRPEYAQMFASPVHHVYVEINPITPTMYLLDKVIDYTQELTSNDVYEILNVIPNIGYPEELLDELEKIIQYDNPFHRGVLASFLIDLEYDLAAPFYPLKGQLLRHYNIVMERRGDMILDIIGRTRDRNEQSSVHGDKERFNEGLLYSTNHIDKDNNRILKPFEEILEEDEELREEIDSIQEAKTKKIHSILNPTIEQDKDALLLPAIRRNDIDEVARLIDDGADINSKHRYGQTPLHWACINGYVEVAELLLERGANLTSTNDYEWTPLHYACYRGHLDLTELLLDKYGANVESKINNGWTPLHLACRMGNLNIAELLLDKYGADVESKDKARRTPLHAACLTGKMNIVEVLLNKYGADSNSKDNNGETAIDVARNHGNNDIVELLEEVDSPTMNSRNQTLKGGNRGRRLKTACKGRKQKMCKTAKKGCKWASGSKRSFCRKSKKGSK</sequence>
<accession>A0A6C0I3B6</accession>
<dbReference type="PROSITE" id="PS50297">
    <property type="entry name" value="ANK_REP_REGION"/>
    <property type="match status" value="4"/>
</dbReference>
<protein>
    <submittedName>
        <fullName evidence="3">Uncharacterized protein</fullName>
    </submittedName>
</protein>
<dbReference type="Pfam" id="PF00023">
    <property type="entry name" value="Ank"/>
    <property type="match status" value="1"/>
</dbReference>
<dbReference type="PANTHER" id="PTHR24201:SF16">
    <property type="entry name" value="ANKYRIN-1-LIKE-RELATED"/>
    <property type="match status" value="1"/>
</dbReference>
<dbReference type="SUPFAM" id="SSF48403">
    <property type="entry name" value="Ankyrin repeat"/>
    <property type="match status" value="1"/>
</dbReference>
<dbReference type="InterPro" id="IPR050776">
    <property type="entry name" value="Ank_Repeat/CDKN_Inhibitor"/>
</dbReference>
<dbReference type="InterPro" id="IPR002110">
    <property type="entry name" value="Ankyrin_rpt"/>
</dbReference>
<dbReference type="PROSITE" id="PS50088">
    <property type="entry name" value="ANK_REPEAT"/>
    <property type="match status" value="4"/>
</dbReference>
<evidence type="ECO:0000256" key="1">
    <source>
        <dbReference type="ARBA" id="ARBA00022737"/>
    </source>
</evidence>
<keyword evidence="1" id="KW-0677">Repeat</keyword>
<name>A0A6C0I3B6_9ZZZZ</name>
<organism evidence="3">
    <name type="scientific">viral metagenome</name>
    <dbReference type="NCBI Taxonomy" id="1070528"/>
    <lineage>
        <taxon>unclassified sequences</taxon>
        <taxon>metagenomes</taxon>
        <taxon>organismal metagenomes</taxon>
    </lineage>
</organism>
<dbReference type="EMBL" id="MN740088">
    <property type="protein sequence ID" value="QHT87384.1"/>
    <property type="molecule type" value="Genomic_DNA"/>
</dbReference>
<keyword evidence="2" id="KW-0040">ANK repeat</keyword>
<dbReference type="Pfam" id="PF13637">
    <property type="entry name" value="Ank_4"/>
    <property type="match status" value="1"/>
</dbReference>
<dbReference type="AlphaFoldDB" id="A0A6C0I3B6"/>
<reference evidence="3" key="1">
    <citation type="journal article" date="2020" name="Nature">
        <title>Giant virus diversity and host interactions through global metagenomics.</title>
        <authorList>
            <person name="Schulz F."/>
            <person name="Roux S."/>
            <person name="Paez-Espino D."/>
            <person name="Jungbluth S."/>
            <person name="Walsh D.A."/>
            <person name="Denef V.J."/>
            <person name="McMahon K.D."/>
            <person name="Konstantinidis K.T."/>
            <person name="Eloe-Fadrosh E.A."/>
            <person name="Kyrpides N.C."/>
            <person name="Woyke T."/>
        </authorList>
    </citation>
    <scope>NUCLEOTIDE SEQUENCE</scope>
    <source>
        <strain evidence="3">GVMAG-M-3300023184-190</strain>
    </source>
</reference>
<dbReference type="SMART" id="SM00248">
    <property type="entry name" value="ANK"/>
    <property type="match status" value="6"/>
</dbReference>